<organism evidence="1 2">
    <name type="scientific">Pluteus cervinus</name>
    <dbReference type="NCBI Taxonomy" id="181527"/>
    <lineage>
        <taxon>Eukaryota</taxon>
        <taxon>Fungi</taxon>
        <taxon>Dikarya</taxon>
        <taxon>Basidiomycota</taxon>
        <taxon>Agaricomycotina</taxon>
        <taxon>Agaricomycetes</taxon>
        <taxon>Agaricomycetidae</taxon>
        <taxon>Agaricales</taxon>
        <taxon>Pluteineae</taxon>
        <taxon>Pluteaceae</taxon>
        <taxon>Pluteus</taxon>
    </lineage>
</organism>
<name>A0ACD3B5H9_9AGAR</name>
<dbReference type="Proteomes" id="UP000308600">
    <property type="component" value="Unassembled WGS sequence"/>
</dbReference>
<sequence>MSAATSGLYPSAGQSLNNSLGAAFLGVIFASILFGITNLQVFIYYSQYPKDSRFQKLSVAAIWFLDSVHLALIVHGVYHYAISAFGDFSALETVILSLKLNTAVTVLTIKMVQCLYLRRIWILGRDMHRRLPYYLALFVVTCGTGFAVFIAYKFIAIGQFSQLESISWEIIAGFSIAAFSDFVVSAILCFYLQRGRSGFLNSELDSKVVIIMRYVVASGLVTSLYLVAGLLTFIRINYYSLGCGSRSQSFTPTVSLLCSTQETA</sequence>
<protein>
    <submittedName>
        <fullName evidence="1">Uncharacterized protein</fullName>
    </submittedName>
</protein>
<evidence type="ECO:0000313" key="2">
    <source>
        <dbReference type="Proteomes" id="UP000308600"/>
    </source>
</evidence>
<reference evidence="1 2" key="1">
    <citation type="journal article" date="2019" name="Nat. Ecol. Evol.">
        <title>Megaphylogeny resolves global patterns of mushroom evolution.</title>
        <authorList>
            <person name="Varga T."/>
            <person name="Krizsan K."/>
            <person name="Foldi C."/>
            <person name="Dima B."/>
            <person name="Sanchez-Garcia M."/>
            <person name="Sanchez-Ramirez S."/>
            <person name="Szollosi G.J."/>
            <person name="Szarkandi J.G."/>
            <person name="Papp V."/>
            <person name="Albert L."/>
            <person name="Andreopoulos W."/>
            <person name="Angelini C."/>
            <person name="Antonin V."/>
            <person name="Barry K.W."/>
            <person name="Bougher N.L."/>
            <person name="Buchanan P."/>
            <person name="Buyck B."/>
            <person name="Bense V."/>
            <person name="Catcheside P."/>
            <person name="Chovatia M."/>
            <person name="Cooper J."/>
            <person name="Damon W."/>
            <person name="Desjardin D."/>
            <person name="Finy P."/>
            <person name="Geml J."/>
            <person name="Haridas S."/>
            <person name="Hughes K."/>
            <person name="Justo A."/>
            <person name="Karasinski D."/>
            <person name="Kautmanova I."/>
            <person name="Kiss B."/>
            <person name="Kocsube S."/>
            <person name="Kotiranta H."/>
            <person name="LaButti K.M."/>
            <person name="Lechner B.E."/>
            <person name="Liimatainen K."/>
            <person name="Lipzen A."/>
            <person name="Lukacs Z."/>
            <person name="Mihaltcheva S."/>
            <person name="Morgado L.N."/>
            <person name="Niskanen T."/>
            <person name="Noordeloos M.E."/>
            <person name="Ohm R.A."/>
            <person name="Ortiz-Santana B."/>
            <person name="Ovrebo C."/>
            <person name="Racz N."/>
            <person name="Riley R."/>
            <person name="Savchenko A."/>
            <person name="Shiryaev A."/>
            <person name="Soop K."/>
            <person name="Spirin V."/>
            <person name="Szebenyi C."/>
            <person name="Tomsovsky M."/>
            <person name="Tulloss R.E."/>
            <person name="Uehling J."/>
            <person name="Grigoriev I.V."/>
            <person name="Vagvolgyi C."/>
            <person name="Papp T."/>
            <person name="Martin F.M."/>
            <person name="Miettinen O."/>
            <person name="Hibbett D.S."/>
            <person name="Nagy L.G."/>
        </authorList>
    </citation>
    <scope>NUCLEOTIDE SEQUENCE [LARGE SCALE GENOMIC DNA]</scope>
    <source>
        <strain evidence="1 2">NL-1719</strain>
    </source>
</reference>
<dbReference type="EMBL" id="ML208279">
    <property type="protein sequence ID" value="TFK73070.1"/>
    <property type="molecule type" value="Genomic_DNA"/>
</dbReference>
<keyword evidence="2" id="KW-1185">Reference proteome</keyword>
<gene>
    <name evidence="1" type="ORF">BDN72DRAFT_835404</name>
</gene>
<accession>A0ACD3B5H9</accession>
<evidence type="ECO:0000313" key="1">
    <source>
        <dbReference type="EMBL" id="TFK73070.1"/>
    </source>
</evidence>
<proteinExistence type="predicted"/>